<evidence type="ECO:0000256" key="1">
    <source>
        <dbReference type="ARBA" id="ARBA00006642"/>
    </source>
</evidence>
<comment type="caution">
    <text evidence="13">Was originally thought to be a dihydrodipicolinate reductase (DHDPR), catalyzing the conversion of dihydrodipicolinate to tetrahydrodipicolinate. However, it was shown in E.coli that the substrate of the enzymatic reaction is not dihydrodipicolinate (DHDP) but in fact (2S,4S)-4-hydroxy-2,3,4,5-tetrahydrodipicolinic acid (HTPA), the product released by the DapA-catalyzed reaction.</text>
</comment>
<comment type="function">
    <text evidence="13">Catalyzes the conversion of 4-hydroxy-tetrahydrodipicolinate (HTPA) to tetrahydrodipicolinate.</text>
</comment>
<dbReference type="InterPro" id="IPR023940">
    <property type="entry name" value="DHDPR_bac"/>
</dbReference>
<accession>A0A1V4QHB1</accession>
<keyword evidence="5 13" id="KW-0220">Diaminopimelate biosynthesis</keyword>
<reference evidence="17" key="1">
    <citation type="submission" date="2017-01" db="EMBL/GenBank/DDBJ databases">
        <title>Novel pathways for hydrocarbon cycling and metabolic interdependencies in hydrothermal sediment communities.</title>
        <authorList>
            <person name="Dombrowski N."/>
            <person name="Seitz K."/>
            <person name="Teske A."/>
            <person name="Baker B."/>
        </authorList>
    </citation>
    <scope>NUCLEOTIDE SEQUENCE [LARGE SCALE GENOMIC DNA]</scope>
</reference>
<dbReference type="Proteomes" id="UP000191663">
    <property type="component" value="Unassembled WGS sequence"/>
</dbReference>
<comment type="caution">
    <text evidence="16">The sequence shown here is derived from an EMBL/GenBank/DDBJ whole genome shotgun (WGS) entry which is preliminary data.</text>
</comment>
<dbReference type="InterPro" id="IPR036291">
    <property type="entry name" value="NAD(P)-bd_dom_sf"/>
</dbReference>
<evidence type="ECO:0000256" key="8">
    <source>
        <dbReference type="ARBA" id="ARBA00023154"/>
    </source>
</evidence>
<keyword evidence="8 13" id="KW-0457">Lysine biosynthesis</keyword>
<dbReference type="PROSITE" id="PS01298">
    <property type="entry name" value="DAPB"/>
    <property type="match status" value="1"/>
</dbReference>
<dbReference type="CDD" id="cd02274">
    <property type="entry name" value="DHDPR_N"/>
    <property type="match status" value="1"/>
</dbReference>
<evidence type="ECO:0000256" key="12">
    <source>
        <dbReference type="ARBA" id="ARBA00049396"/>
    </source>
</evidence>
<dbReference type="GO" id="GO:0005829">
    <property type="term" value="C:cytosol"/>
    <property type="evidence" value="ECO:0007669"/>
    <property type="project" value="TreeGrafter"/>
</dbReference>
<evidence type="ECO:0000256" key="4">
    <source>
        <dbReference type="ARBA" id="ARBA00022857"/>
    </source>
</evidence>
<evidence type="ECO:0000313" key="17">
    <source>
        <dbReference type="Proteomes" id="UP000191663"/>
    </source>
</evidence>
<keyword evidence="3 13" id="KW-0028">Amino-acid biosynthesis</keyword>
<evidence type="ECO:0000256" key="13">
    <source>
        <dbReference type="HAMAP-Rule" id="MF_00102"/>
    </source>
</evidence>
<comment type="catalytic activity">
    <reaction evidence="11 13">
        <text>(S)-2,3,4,5-tetrahydrodipicolinate + NADP(+) + H2O = (2S,4S)-4-hydroxy-2,3,4,5-tetrahydrodipicolinate + NADPH + H(+)</text>
        <dbReference type="Rhea" id="RHEA:35331"/>
        <dbReference type="ChEBI" id="CHEBI:15377"/>
        <dbReference type="ChEBI" id="CHEBI:15378"/>
        <dbReference type="ChEBI" id="CHEBI:16845"/>
        <dbReference type="ChEBI" id="CHEBI:57783"/>
        <dbReference type="ChEBI" id="CHEBI:58349"/>
        <dbReference type="ChEBI" id="CHEBI:67139"/>
        <dbReference type="EC" id="1.17.1.8"/>
    </reaction>
</comment>
<feature type="binding site" evidence="13">
    <location>
        <position position="147"/>
    </location>
    <ligand>
        <name>(S)-2,3,4,5-tetrahydrodipicolinate</name>
        <dbReference type="ChEBI" id="CHEBI:16845"/>
    </ligand>
</feature>
<dbReference type="Gene3D" id="3.40.50.720">
    <property type="entry name" value="NAD(P)-binding Rossmann-like Domain"/>
    <property type="match status" value="1"/>
</dbReference>
<feature type="binding site" evidence="13">
    <location>
        <begin position="8"/>
        <end position="13"/>
    </location>
    <ligand>
        <name>NAD(+)</name>
        <dbReference type="ChEBI" id="CHEBI:57540"/>
    </ligand>
</feature>
<dbReference type="GO" id="GO:0050661">
    <property type="term" value="F:NADP binding"/>
    <property type="evidence" value="ECO:0007669"/>
    <property type="project" value="UniProtKB-UniRule"/>
</dbReference>
<evidence type="ECO:0000256" key="6">
    <source>
        <dbReference type="ARBA" id="ARBA00023002"/>
    </source>
</evidence>
<feature type="binding site" evidence="13">
    <location>
        <begin position="90"/>
        <end position="92"/>
    </location>
    <ligand>
        <name>NAD(+)</name>
        <dbReference type="ChEBI" id="CHEBI:57540"/>
    </ligand>
</feature>
<gene>
    <name evidence="13" type="primary">dapB</name>
    <name evidence="16" type="ORF">BXT86_02835</name>
</gene>
<dbReference type="PANTHER" id="PTHR20836">
    <property type="entry name" value="DIHYDRODIPICOLINATE REDUCTASE"/>
    <property type="match status" value="1"/>
</dbReference>
<comment type="similarity">
    <text evidence="1 13">Belongs to the DapB family.</text>
</comment>
<evidence type="ECO:0000259" key="15">
    <source>
        <dbReference type="Pfam" id="PF05173"/>
    </source>
</evidence>
<dbReference type="HAMAP" id="MF_00102">
    <property type="entry name" value="DapB"/>
    <property type="match status" value="1"/>
</dbReference>
<comment type="subunit">
    <text evidence="13">Homotetramer.</text>
</comment>
<dbReference type="InterPro" id="IPR022663">
    <property type="entry name" value="DapB_C"/>
</dbReference>
<feature type="active site" description="Proton donor/acceptor" evidence="13">
    <location>
        <position position="146"/>
    </location>
</feature>
<keyword evidence="4 13" id="KW-0521">NADP</keyword>
<evidence type="ECO:0000313" key="16">
    <source>
        <dbReference type="EMBL" id="OPX18116.1"/>
    </source>
</evidence>
<feature type="domain" description="Dihydrodipicolinate reductase N-terminal" evidence="14">
    <location>
        <begin position="2"/>
        <end position="117"/>
    </location>
</feature>
<dbReference type="Pfam" id="PF05173">
    <property type="entry name" value="DapB_C"/>
    <property type="match status" value="1"/>
</dbReference>
<dbReference type="GO" id="GO:0016726">
    <property type="term" value="F:oxidoreductase activity, acting on CH or CH2 groups, NAD or NADP as acceptor"/>
    <property type="evidence" value="ECO:0007669"/>
    <property type="project" value="UniProtKB-UniRule"/>
</dbReference>
<dbReference type="AlphaFoldDB" id="A0A1V4QHB1"/>
<dbReference type="InterPro" id="IPR022664">
    <property type="entry name" value="DapB_N_CS"/>
</dbReference>
<feature type="binding site" evidence="13">
    <location>
        <begin position="114"/>
        <end position="117"/>
    </location>
    <ligand>
        <name>NAD(+)</name>
        <dbReference type="ChEBI" id="CHEBI:57540"/>
    </ligand>
</feature>
<dbReference type="NCBIfam" id="TIGR00036">
    <property type="entry name" value="dapB"/>
    <property type="match status" value="1"/>
</dbReference>
<dbReference type="GO" id="GO:0009089">
    <property type="term" value="P:lysine biosynthetic process via diaminopimelate"/>
    <property type="evidence" value="ECO:0007669"/>
    <property type="project" value="UniProtKB-UniRule"/>
</dbReference>
<evidence type="ECO:0000256" key="5">
    <source>
        <dbReference type="ARBA" id="ARBA00022915"/>
    </source>
</evidence>
<sequence>MIKIVVCGICGRMGKEIISLVNQLDDIDIVGGVEAEGSGYIGKTIDGIKVFNDILECIGEADCIVEFTNPKATIDNLTRAERSKKGYVIGTTGFNEDEIQMIQSYSREIPIFLAPNMSRGVNHLYRLVELTTRSLERYDIEIIETHHRNKKDAPSGTARAIAQIIGSIKPDTDFVYGREGIIGVRKENEVGICSVRGGDVVGEHRVLFLGPGEFIELRHYATSRKAFASGAMDAVRFIVNKGPGFYTMKDLMERV</sequence>
<dbReference type="SUPFAM" id="SSF55347">
    <property type="entry name" value="Glyceraldehyde-3-phosphate dehydrogenase-like, C-terminal domain"/>
    <property type="match status" value="1"/>
</dbReference>
<evidence type="ECO:0000256" key="7">
    <source>
        <dbReference type="ARBA" id="ARBA00023027"/>
    </source>
</evidence>
<organism evidence="16 17">
    <name type="scientific">candidate division WOR-3 bacterium 4484_100</name>
    <dbReference type="NCBI Taxonomy" id="1936077"/>
    <lineage>
        <taxon>Bacteria</taxon>
        <taxon>Bacteria division WOR-3</taxon>
    </lineage>
</organism>
<dbReference type="PANTHER" id="PTHR20836:SF0">
    <property type="entry name" value="4-HYDROXY-TETRAHYDRODIPICOLINATE REDUCTASE 1, CHLOROPLASTIC-RELATED"/>
    <property type="match status" value="1"/>
</dbReference>
<keyword evidence="2 13" id="KW-0963">Cytoplasm</keyword>
<feature type="binding site" evidence="13">
    <location>
        <begin position="156"/>
        <end position="157"/>
    </location>
    <ligand>
        <name>(S)-2,3,4,5-tetrahydrodipicolinate</name>
        <dbReference type="ChEBI" id="CHEBI:16845"/>
    </ligand>
</feature>
<comment type="subcellular location">
    <subcellularLocation>
        <location evidence="13">Cytoplasm</location>
    </subcellularLocation>
</comment>
<keyword evidence="7 13" id="KW-0520">NAD</keyword>
<evidence type="ECO:0000256" key="11">
    <source>
        <dbReference type="ARBA" id="ARBA00049080"/>
    </source>
</evidence>
<name>A0A1V4QHB1_UNCW3</name>
<evidence type="ECO:0000259" key="14">
    <source>
        <dbReference type="Pfam" id="PF01113"/>
    </source>
</evidence>
<dbReference type="EMBL" id="MUKB01000038">
    <property type="protein sequence ID" value="OPX18116.1"/>
    <property type="molecule type" value="Genomic_DNA"/>
</dbReference>
<dbReference type="SUPFAM" id="SSF51735">
    <property type="entry name" value="NAD(P)-binding Rossmann-fold domains"/>
    <property type="match status" value="1"/>
</dbReference>
<protein>
    <recommendedName>
        <fullName evidence="10 13">4-hydroxy-tetrahydrodipicolinate reductase</fullName>
        <shortName evidence="13">HTPA reductase</shortName>
        <ecNumber evidence="10 13">1.17.1.8</ecNumber>
    </recommendedName>
</protein>
<dbReference type="EC" id="1.17.1.8" evidence="10 13"/>
<evidence type="ECO:0000256" key="9">
    <source>
        <dbReference type="ARBA" id="ARBA00037922"/>
    </source>
</evidence>
<dbReference type="GO" id="GO:0019877">
    <property type="term" value="P:diaminopimelate biosynthetic process"/>
    <property type="evidence" value="ECO:0007669"/>
    <property type="project" value="UniProtKB-UniRule"/>
</dbReference>
<feature type="domain" description="Dihydrodipicolinate reductase C-terminal" evidence="15">
    <location>
        <begin position="120"/>
        <end position="252"/>
    </location>
</feature>
<comment type="catalytic activity">
    <reaction evidence="12 13">
        <text>(S)-2,3,4,5-tetrahydrodipicolinate + NAD(+) + H2O = (2S,4S)-4-hydroxy-2,3,4,5-tetrahydrodipicolinate + NADH + H(+)</text>
        <dbReference type="Rhea" id="RHEA:35323"/>
        <dbReference type="ChEBI" id="CHEBI:15377"/>
        <dbReference type="ChEBI" id="CHEBI:15378"/>
        <dbReference type="ChEBI" id="CHEBI:16845"/>
        <dbReference type="ChEBI" id="CHEBI:57540"/>
        <dbReference type="ChEBI" id="CHEBI:57945"/>
        <dbReference type="ChEBI" id="CHEBI:67139"/>
        <dbReference type="EC" id="1.17.1.8"/>
    </reaction>
</comment>
<dbReference type="Pfam" id="PF01113">
    <property type="entry name" value="DapB_N"/>
    <property type="match status" value="1"/>
</dbReference>
<evidence type="ECO:0000256" key="10">
    <source>
        <dbReference type="ARBA" id="ARBA00038983"/>
    </source>
</evidence>
<evidence type="ECO:0000256" key="3">
    <source>
        <dbReference type="ARBA" id="ARBA00022605"/>
    </source>
</evidence>
<feature type="active site" description="Proton donor" evidence="13">
    <location>
        <position position="150"/>
    </location>
</feature>
<dbReference type="Gene3D" id="3.30.360.10">
    <property type="entry name" value="Dihydrodipicolinate Reductase, domain 2"/>
    <property type="match status" value="1"/>
</dbReference>
<comment type="pathway">
    <text evidence="9 13">Amino-acid biosynthesis; L-lysine biosynthesis via DAP pathway; (S)-tetrahydrodipicolinate from L-aspartate: step 4/4.</text>
</comment>
<dbReference type="UniPathway" id="UPA00034">
    <property type="reaction ID" value="UER00018"/>
</dbReference>
<keyword evidence="6 13" id="KW-0560">Oxidoreductase</keyword>
<comment type="caution">
    <text evidence="13">Lacks conserved residue(s) required for the propagation of feature annotation.</text>
</comment>
<dbReference type="GO" id="GO:0051287">
    <property type="term" value="F:NAD binding"/>
    <property type="evidence" value="ECO:0007669"/>
    <property type="project" value="UniProtKB-UniRule"/>
</dbReference>
<dbReference type="InterPro" id="IPR000846">
    <property type="entry name" value="DapB_N"/>
</dbReference>
<evidence type="ECO:0000256" key="2">
    <source>
        <dbReference type="ARBA" id="ARBA00022490"/>
    </source>
</evidence>
<proteinExistence type="inferred from homology"/>
<feature type="binding site" evidence="13">
    <location>
        <position position="34"/>
    </location>
    <ligand>
        <name>NAD(+)</name>
        <dbReference type="ChEBI" id="CHEBI:57540"/>
    </ligand>
</feature>
<dbReference type="GO" id="GO:0008839">
    <property type="term" value="F:4-hydroxy-tetrahydrodipicolinate reductase"/>
    <property type="evidence" value="ECO:0007669"/>
    <property type="project" value="UniProtKB-UniRule"/>
</dbReference>
<dbReference type="PIRSF" id="PIRSF000161">
    <property type="entry name" value="DHPR"/>
    <property type="match status" value="1"/>
</dbReference>